<dbReference type="AlphaFoldDB" id="A0A8J3R6J8"/>
<dbReference type="PROSITE" id="PS51257">
    <property type="entry name" value="PROKAR_LIPOPROTEIN"/>
    <property type="match status" value="1"/>
</dbReference>
<evidence type="ECO:0000256" key="1">
    <source>
        <dbReference type="SAM" id="MobiDB-lite"/>
    </source>
</evidence>
<dbReference type="PROSITE" id="PS51318">
    <property type="entry name" value="TAT"/>
    <property type="match status" value="1"/>
</dbReference>
<sequence>MERSGGARVTRRALLGATAAGLTATGCSSRSPEPPAPKPPDPQAVLLSTLIRDKERLVSLYQRAALGSVKTAAALEPFRQRHVAHLAALREMLPPGAEGRAGAAPSPSPSGSPSPSEGPSVTVGRLRDAERRAAAGRPGQLAKASPALAQLLASIGACEAVHAVALGRLRD</sequence>
<feature type="region of interest" description="Disordered" evidence="1">
    <location>
        <begin position="92"/>
        <end position="142"/>
    </location>
</feature>
<feature type="compositionally biased region" description="Pro residues" evidence="1">
    <location>
        <begin position="32"/>
        <end position="42"/>
    </location>
</feature>
<name>A0A8J3R6J8_9ACTN</name>
<dbReference type="Proteomes" id="UP000610966">
    <property type="component" value="Unassembled WGS sequence"/>
</dbReference>
<reference evidence="2" key="1">
    <citation type="submission" date="2021-01" db="EMBL/GenBank/DDBJ databases">
        <title>Whole genome shotgun sequence of Sphaerimonospora thailandensis NBRC 107569.</title>
        <authorList>
            <person name="Komaki H."/>
            <person name="Tamura T."/>
        </authorList>
    </citation>
    <scope>NUCLEOTIDE SEQUENCE</scope>
    <source>
        <strain evidence="2">NBRC 107569</strain>
    </source>
</reference>
<evidence type="ECO:0000313" key="3">
    <source>
        <dbReference type="Proteomes" id="UP000610966"/>
    </source>
</evidence>
<keyword evidence="3" id="KW-1185">Reference proteome</keyword>
<accession>A0A8J3R6J8</accession>
<dbReference type="EMBL" id="BOOG01000010">
    <property type="protein sequence ID" value="GIH68745.1"/>
    <property type="molecule type" value="Genomic_DNA"/>
</dbReference>
<proteinExistence type="predicted"/>
<feature type="region of interest" description="Disordered" evidence="1">
    <location>
        <begin position="17"/>
        <end position="43"/>
    </location>
</feature>
<dbReference type="InterPro" id="IPR006311">
    <property type="entry name" value="TAT_signal"/>
</dbReference>
<organism evidence="2 3">
    <name type="scientific">Sphaerimonospora thailandensis</name>
    <dbReference type="NCBI Taxonomy" id="795644"/>
    <lineage>
        <taxon>Bacteria</taxon>
        <taxon>Bacillati</taxon>
        <taxon>Actinomycetota</taxon>
        <taxon>Actinomycetes</taxon>
        <taxon>Streptosporangiales</taxon>
        <taxon>Streptosporangiaceae</taxon>
        <taxon>Sphaerimonospora</taxon>
    </lineage>
</organism>
<gene>
    <name evidence="2" type="ORF">Mth01_09980</name>
</gene>
<feature type="compositionally biased region" description="Low complexity" evidence="1">
    <location>
        <begin position="17"/>
        <end position="26"/>
    </location>
</feature>
<feature type="compositionally biased region" description="Low complexity" evidence="1">
    <location>
        <begin position="94"/>
        <end position="105"/>
    </location>
</feature>
<evidence type="ECO:0000313" key="2">
    <source>
        <dbReference type="EMBL" id="GIH68745.1"/>
    </source>
</evidence>
<protein>
    <recommendedName>
        <fullName evidence="4">Ferritin-like protein</fullName>
    </recommendedName>
</protein>
<evidence type="ECO:0008006" key="4">
    <source>
        <dbReference type="Google" id="ProtNLM"/>
    </source>
</evidence>
<comment type="caution">
    <text evidence="2">The sequence shown here is derived from an EMBL/GenBank/DDBJ whole genome shotgun (WGS) entry which is preliminary data.</text>
</comment>